<dbReference type="InterPro" id="IPR036734">
    <property type="entry name" value="Neur_chan_lig-bd_sf"/>
</dbReference>
<feature type="domain" description="Neurotransmitter-gated ion-channel ligand-binding" evidence="1">
    <location>
        <begin position="7"/>
        <end position="100"/>
    </location>
</feature>
<dbReference type="InterPro" id="IPR006202">
    <property type="entry name" value="Neur_chan_lig-bd"/>
</dbReference>
<accession>A0AAV5SWJ4</accession>
<dbReference type="Gene3D" id="2.70.170.10">
    <property type="entry name" value="Neurotransmitter-gated ion-channel ligand-binding domain"/>
    <property type="match status" value="1"/>
</dbReference>
<feature type="non-terminal residue" evidence="2">
    <location>
        <position position="101"/>
    </location>
</feature>
<dbReference type="Proteomes" id="UP001432027">
    <property type="component" value="Unassembled WGS sequence"/>
</dbReference>
<dbReference type="GO" id="GO:0016020">
    <property type="term" value="C:membrane"/>
    <property type="evidence" value="ECO:0007669"/>
    <property type="project" value="InterPro"/>
</dbReference>
<sequence>IFAQSVSLIDLNESSNTAQLIVGHREAWVDPRLAWEPSSFGNLTTISVGEDDIWLPPVTMYNVVTRKSLFRGNISNTIRIWNNGSVLWTMPVMVKAVCIMR</sequence>
<keyword evidence="3" id="KW-1185">Reference proteome</keyword>
<evidence type="ECO:0000313" key="3">
    <source>
        <dbReference type="Proteomes" id="UP001432027"/>
    </source>
</evidence>
<dbReference type="GO" id="GO:0005230">
    <property type="term" value="F:extracellular ligand-gated monoatomic ion channel activity"/>
    <property type="evidence" value="ECO:0007669"/>
    <property type="project" value="InterPro"/>
</dbReference>
<proteinExistence type="predicted"/>
<name>A0AAV5SWJ4_9BILA</name>
<evidence type="ECO:0000259" key="1">
    <source>
        <dbReference type="Pfam" id="PF02931"/>
    </source>
</evidence>
<gene>
    <name evidence="2" type="ORF">PENTCL1PPCAC_9892</name>
</gene>
<comment type="caution">
    <text evidence="2">The sequence shown here is derived from an EMBL/GenBank/DDBJ whole genome shotgun (WGS) entry which is preliminary data.</text>
</comment>
<evidence type="ECO:0000313" key="2">
    <source>
        <dbReference type="EMBL" id="GMS87717.1"/>
    </source>
</evidence>
<protein>
    <recommendedName>
        <fullName evidence="1">Neurotransmitter-gated ion-channel ligand-binding domain-containing protein</fullName>
    </recommendedName>
</protein>
<dbReference type="EMBL" id="BTSX01000003">
    <property type="protein sequence ID" value="GMS87717.1"/>
    <property type="molecule type" value="Genomic_DNA"/>
</dbReference>
<dbReference type="SUPFAM" id="SSF63712">
    <property type="entry name" value="Nicotinic receptor ligand binding domain-like"/>
    <property type="match status" value="1"/>
</dbReference>
<organism evidence="2 3">
    <name type="scientific">Pristionchus entomophagus</name>
    <dbReference type="NCBI Taxonomy" id="358040"/>
    <lineage>
        <taxon>Eukaryota</taxon>
        <taxon>Metazoa</taxon>
        <taxon>Ecdysozoa</taxon>
        <taxon>Nematoda</taxon>
        <taxon>Chromadorea</taxon>
        <taxon>Rhabditida</taxon>
        <taxon>Rhabditina</taxon>
        <taxon>Diplogasteromorpha</taxon>
        <taxon>Diplogasteroidea</taxon>
        <taxon>Neodiplogasteridae</taxon>
        <taxon>Pristionchus</taxon>
    </lineage>
</organism>
<dbReference type="AlphaFoldDB" id="A0AAV5SWJ4"/>
<feature type="non-terminal residue" evidence="2">
    <location>
        <position position="1"/>
    </location>
</feature>
<dbReference type="Pfam" id="PF02931">
    <property type="entry name" value="Neur_chan_LBD"/>
    <property type="match status" value="1"/>
</dbReference>
<reference evidence="2" key="1">
    <citation type="submission" date="2023-10" db="EMBL/GenBank/DDBJ databases">
        <title>Genome assembly of Pristionchus species.</title>
        <authorList>
            <person name="Yoshida K."/>
            <person name="Sommer R.J."/>
        </authorList>
    </citation>
    <scope>NUCLEOTIDE SEQUENCE</scope>
    <source>
        <strain evidence="2">RS0144</strain>
    </source>
</reference>